<keyword evidence="2" id="KW-1185">Reference proteome</keyword>
<organism evidence="1 2">
    <name type="scientific">Emiliania huxleyi (strain CCMP1516)</name>
    <dbReference type="NCBI Taxonomy" id="280463"/>
    <lineage>
        <taxon>Eukaryota</taxon>
        <taxon>Haptista</taxon>
        <taxon>Haptophyta</taxon>
        <taxon>Prymnesiophyceae</taxon>
        <taxon>Isochrysidales</taxon>
        <taxon>Noelaerhabdaceae</taxon>
        <taxon>Emiliania</taxon>
    </lineage>
</organism>
<dbReference type="RefSeq" id="XP_005782249.1">
    <property type="nucleotide sequence ID" value="XM_005782192.1"/>
</dbReference>
<reference evidence="1" key="2">
    <citation type="submission" date="2024-10" db="UniProtKB">
        <authorList>
            <consortium name="EnsemblProtists"/>
        </authorList>
    </citation>
    <scope>IDENTIFICATION</scope>
</reference>
<reference evidence="2" key="1">
    <citation type="journal article" date="2013" name="Nature">
        <title>Pan genome of the phytoplankton Emiliania underpins its global distribution.</title>
        <authorList>
            <person name="Read B.A."/>
            <person name="Kegel J."/>
            <person name="Klute M.J."/>
            <person name="Kuo A."/>
            <person name="Lefebvre S.C."/>
            <person name="Maumus F."/>
            <person name="Mayer C."/>
            <person name="Miller J."/>
            <person name="Monier A."/>
            <person name="Salamov A."/>
            <person name="Young J."/>
            <person name="Aguilar M."/>
            <person name="Claverie J.M."/>
            <person name="Frickenhaus S."/>
            <person name="Gonzalez K."/>
            <person name="Herman E.K."/>
            <person name="Lin Y.C."/>
            <person name="Napier J."/>
            <person name="Ogata H."/>
            <person name="Sarno A.F."/>
            <person name="Shmutz J."/>
            <person name="Schroeder D."/>
            <person name="de Vargas C."/>
            <person name="Verret F."/>
            <person name="von Dassow P."/>
            <person name="Valentin K."/>
            <person name="Van de Peer Y."/>
            <person name="Wheeler G."/>
            <person name="Dacks J.B."/>
            <person name="Delwiche C.F."/>
            <person name="Dyhrman S.T."/>
            <person name="Glockner G."/>
            <person name="John U."/>
            <person name="Richards T."/>
            <person name="Worden A.Z."/>
            <person name="Zhang X."/>
            <person name="Grigoriev I.V."/>
            <person name="Allen A.E."/>
            <person name="Bidle K."/>
            <person name="Borodovsky M."/>
            <person name="Bowler C."/>
            <person name="Brownlee C."/>
            <person name="Cock J.M."/>
            <person name="Elias M."/>
            <person name="Gladyshev V.N."/>
            <person name="Groth M."/>
            <person name="Guda C."/>
            <person name="Hadaegh A."/>
            <person name="Iglesias-Rodriguez M.D."/>
            <person name="Jenkins J."/>
            <person name="Jones B.M."/>
            <person name="Lawson T."/>
            <person name="Leese F."/>
            <person name="Lindquist E."/>
            <person name="Lobanov A."/>
            <person name="Lomsadze A."/>
            <person name="Malik S.B."/>
            <person name="Marsh M.E."/>
            <person name="Mackinder L."/>
            <person name="Mock T."/>
            <person name="Mueller-Roeber B."/>
            <person name="Pagarete A."/>
            <person name="Parker M."/>
            <person name="Probert I."/>
            <person name="Quesneville H."/>
            <person name="Raines C."/>
            <person name="Rensing S.A."/>
            <person name="Riano-Pachon D.M."/>
            <person name="Richier S."/>
            <person name="Rokitta S."/>
            <person name="Shiraiwa Y."/>
            <person name="Soanes D.M."/>
            <person name="van der Giezen M."/>
            <person name="Wahlund T.M."/>
            <person name="Williams B."/>
            <person name="Wilson W."/>
            <person name="Wolfe G."/>
            <person name="Wurch L.L."/>
        </authorList>
    </citation>
    <scope>NUCLEOTIDE SEQUENCE</scope>
</reference>
<name>A0A0D3K235_EMIH1</name>
<dbReference type="eggNOG" id="ENOG502S3NV">
    <property type="taxonomic scope" value="Eukaryota"/>
</dbReference>
<evidence type="ECO:0000313" key="2">
    <source>
        <dbReference type="Proteomes" id="UP000013827"/>
    </source>
</evidence>
<dbReference type="EnsemblProtists" id="EOD29820">
    <property type="protein sequence ID" value="EOD29820"/>
    <property type="gene ID" value="EMIHUDRAFT_113511"/>
</dbReference>
<dbReference type="HOGENOM" id="CLU_814925_0_0_1"/>
<accession>A0A0D3K235</accession>
<protein>
    <submittedName>
        <fullName evidence="1">Uncharacterized protein</fullName>
    </submittedName>
</protein>
<evidence type="ECO:0000313" key="1">
    <source>
        <dbReference type="EnsemblProtists" id="EOD29820"/>
    </source>
</evidence>
<sequence>MGGPSEADRVIRHKQKWSTGLPPIRPNTTGWVKLMVAREQQLRRLTKDVQQRWDGFMDLMQSSRIVPNFTRSGFEKRRTLPMVHEKLSSRLLGGLAAAADEQLGISGLLITPQTKFVPLTPNEEEVILKQLQPMHEEWGGVQLVPVKAYGLRVQDHVISSIVHVGHDAEEPWPIVIEGLDGTTYEVNLEEGEMLFYESAKCMHGRPHPFRGRWYSSLFVHYRPVDWSIDTATIVDAVPPGWMPTDEDMRLDGAALPELQLSTTGFLNPDCADRWCPLADSVRLWGGEANARASQPGLLAGAGIGSSAQLQCAAGAALAFVALWRFGRWRRGPRESADFKSV</sequence>
<dbReference type="GeneID" id="17275093"/>
<dbReference type="AlphaFoldDB" id="A0A0D3K235"/>
<proteinExistence type="predicted"/>
<dbReference type="PaxDb" id="2903-EOD29820"/>
<dbReference type="KEGG" id="ehx:EMIHUDRAFT_113511"/>
<dbReference type="OMA" id="APEHITK"/>
<dbReference type="Proteomes" id="UP000013827">
    <property type="component" value="Unassembled WGS sequence"/>
</dbReference>